<comment type="catalytic activity">
    <reaction evidence="9">
        <text>(R)-mevalonate + 2 NADP(+) + CoA = (3S)-3-hydroxy-3-methylglutaryl-CoA + 2 NADPH + 2 H(+)</text>
        <dbReference type="Rhea" id="RHEA:15989"/>
        <dbReference type="ChEBI" id="CHEBI:15378"/>
        <dbReference type="ChEBI" id="CHEBI:36464"/>
        <dbReference type="ChEBI" id="CHEBI:43074"/>
        <dbReference type="ChEBI" id="CHEBI:57287"/>
        <dbReference type="ChEBI" id="CHEBI:57783"/>
        <dbReference type="ChEBI" id="CHEBI:58349"/>
        <dbReference type="EC" id="1.1.1.34"/>
    </reaction>
</comment>
<keyword evidence="7 9" id="KW-0560">Oxidoreductase</keyword>
<evidence type="ECO:0000256" key="10">
    <source>
        <dbReference type="SAM" id="MobiDB-lite"/>
    </source>
</evidence>
<evidence type="ECO:0000259" key="11">
    <source>
        <dbReference type="PROSITE" id="PS50156"/>
    </source>
</evidence>
<evidence type="ECO:0000256" key="3">
    <source>
        <dbReference type="ARBA" id="ARBA00022692"/>
    </source>
</evidence>
<dbReference type="GO" id="GO:0005778">
    <property type="term" value="C:peroxisomal membrane"/>
    <property type="evidence" value="ECO:0007669"/>
    <property type="project" value="TreeGrafter"/>
</dbReference>
<dbReference type="FunFam" id="3.90.770.10:FF:000001">
    <property type="entry name" value="3-hydroxy-3-methylglutaryl coenzyme A reductase"/>
    <property type="match status" value="1"/>
</dbReference>
<feature type="transmembrane region" description="Helical" evidence="9">
    <location>
        <begin position="12"/>
        <end position="34"/>
    </location>
</feature>
<evidence type="ECO:0000256" key="6">
    <source>
        <dbReference type="ARBA" id="ARBA00022989"/>
    </source>
</evidence>
<organism evidence="12 13">
    <name type="scientific">Mycena albidolilacea</name>
    <dbReference type="NCBI Taxonomy" id="1033008"/>
    <lineage>
        <taxon>Eukaryota</taxon>
        <taxon>Fungi</taxon>
        <taxon>Dikarya</taxon>
        <taxon>Basidiomycota</taxon>
        <taxon>Agaricomycotina</taxon>
        <taxon>Agaricomycetes</taxon>
        <taxon>Agaricomycetidae</taxon>
        <taxon>Agaricales</taxon>
        <taxon>Marasmiineae</taxon>
        <taxon>Mycenaceae</taxon>
        <taxon>Mycena</taxon>
    </lineage>
</organism>
<dbReference type="PANTHER" id="PTHR10572:SF24">
    <property type="entry name" value="3-HYDROXY-3-METHYLGLUTARYL-COENZYME A REDUCTASE"/>
    <property type="match status" value="1"/>
</dbReference>
<dbReference type="CDD" id="cd00643">
    <property type="entry name" value="HMG-CoA_reductase_classI"/>
    <property type="match status" value="1"/>
</dbReference>
<dbReference type="PANTHER" id="PTHR10572">
    <property type="entry name" value="3-HYDROXY-3-METHYLGLUTARYL-COENZYME A REDUCTASE"/>
    <property type="match status" value="1"/>
</dbReference>
<dbReference type="InterPro" id="IPR000731">
    <property type="entry name" value="SSD"/>
</dbReference>
<dbReference type="Gene3D" id="3.90.770.10">
    <property type="entry name" value="3-hydroxy-3-methylglutaryl-coenzyme A Reductase, Chain A, domain 2"/>
    <property type="match status" value="1"/>
</dbReference>
<dbReference type="PROSITE" id="PS01192">
    <property type="entry name" value="HMG_COA_REDUCTASE_3"/>
    <property type="match status" value="1"/>
</dbReference>
<dbReference type="Gene3D" id="3.30.70.420">
    <property type="entry name" value="Hydroxymethylglutaryl-CoA reductase, class I/II, NAD/NADP-binding domain"/>
    <property type="match status" value="1"/>
</dbReference>
<evidence type="ECO:0000256" key="7">
    <source>
        <dbReference type="ARBA" id="ARBA00023002"/>
    </source>
</evidence>
<dbReference type="InterPro" id="IPR009029">
    <property type="entry name" value="HMG_CoA_Rdtase_sub-bd_dom_sf"/>
</dbReference>
<dbReference type="InterPro" id="IPR023076">
    <property type="entry name" value="HMG_CoA_Rdtase_CS"/>
</dbReference>
<evidence type="ECO:0000256" key="5">
    <source>
        <dbReference type="ARBA" id="ARBA00022857"/>
    </source>
</evidence>
<dbReference type="GO" id="GO:0008299">
    <property type="term" value="P:isoprenoid biosynthetic process"/>
    <property type="evidence" value="ECO:0007669"/>
    <property type="project" value="InterPro"/>
</dbReference>
<name>A0AAD7AAM5_9AGAR</name>
<dbReference type="InterPro" id="IPR023282">
    <property type="entry name" value="HMG_CoA_Rdtase_N"/>
</dbReference>
<dbReference type="GO" id="GO:0004420">
    <property type="term" value="F:hydroxymethylglutaryl-CoA reductase (NADPH) activity"/>
    <property type="evidence" value="ECO:0007669"/>
    <property type="project" value="UniProtKB-EC"/>
</dbReference>
<dbReference type="PROSITE" id="PS50156">
    <property type="entry name" value="SSD"/>
    <property type="match status" value="1"/>
</dbReference>
<keyword evidence="6 9" id="KW-1133">Transmembrane helix</keyword>
<dbReference type="GO" id="GO:0005789">
    <property type="term" value="C:endoplasmic reticulum membrane"/>
    <property type="evidence" value="ECO:0007669"/>
    <property type="project" value="UniProtKB-SubCell"/>
</dbReference>
<dbReference type="PROSITE" id="PS00066">
    <property type="entry name" value="HMG_COA_REDUCTASE_1"/>
    <property type="match status" value="1"/>
</dbReference>
<feature type="transmembrane region" description="Helical" evidence="9">
    <location>
        <begin position="214"/>
        <end position="236"/>
    </location>
</feature>
<comment type="similarity">
    <text evidence="2 9">Belongs to the HMG-CoA reductase family.</text>
</comment>
<protein>
    <recommendedName>
        <fullName evidence="9">3-hydroxy-3-methylglutaryl coenzyme A reductase</fullName>
        <shortName evidence="9">HMG-CoA reductase</shortName>
        <ecNumber evidence="9">1.1.1.34</ecNumber>
    </recommendedName>
</protein>
<dbReference type="Pfam" id="PF00368">
    <property type="entry name" value="HMG-CoA_red"/>
    <property type="match status" value="1"/>
</dbReference>
<keyword evidence="5 9" id="KW-0521">NADP</keyword>
<feature type="transmembrane region" description="Helical" evidence="9">
    <location>
        <begin position="340"/>
        <end position="363"/>
    </location>
</feature>
<dbReference type="FunFam" id="3.30.70.420:FF:000001">
    <property type="entry name" value="3-hydroxy-3-methylglutaryl coenzyme A reductase"/>
    <property type="match status" value="1"/>
</dbReference>
<keyword evidence="3 9" id="KW-0812">Transmembrane</keyword>
<sequence>MRTILKPLAIHAAYSPIETIVFLSVVGTLAYLHILNTVKHSAFFAPPPPVRPAHALYTTDSEWISVPGSVWRREDSVPRLDLQQIVFSAPQLNIASLENATAFIAAANPGFTHLHKGPQSWTQTIEVHDDFSFKSLPVDSWGLAYELDVPAEAIAQMRSGKWVAHALWALFLRFYELAKKTPTPDIVLIFTGYSLMHVTFFLLIARSRALGSSFFLPLAIISSSVLALLFAIPVALFLRIPIHPVALTEAVPFFVCTVGFDKPLRLARAVFTHPRAVTVRRAAPSSIAGASATIPSGEVVLDALSATYYPILRDYILEIAVLSLGASSRVAGLAEVCALAALLLALDCLMMCTFLAAVLCIMVEVRRIASAPKDESAPVSATLGWSARLFGPKGTLLPARETASGLRARSSSSAKADPLEPENPVARLKLLLLASFLAIQVLNLSAPLTSISPRAVSQLQSQTQVQAQTTPLDRSLLAVLPLPPSSAGIDAAAPSAPVAASSGDEPRLLVKIRPPLVLRSTRPASRRAVLNARIDSVFSTWTRLVGDPVLSKALVAVLAISLFLNAYLIRGAARASSQTRAGGAVRFEGDLPIPATPAAAPSTSTAVEAKTEAAKEVVKAKAEDIEQDSWARDIAALAPSVPAPVQPLPPAHAQTPAPSVGAVPTFSLDDVDRRLRARGAGRRSRTPARPRARIAGDSDGDADESSDELEVEEEEKERPPRPMAELVELLATLPKTNGLRELSDEEVVILGQAGKIAGYALEKVLAPAQELAGLERAVRIRRALISRASVTQSLETSDVPYESYDYSKVLGACCENVVGYIPIPFGIAGPLTIDGVPFHIPMATAEGTLVASTSRGAKALNAGGGVTTVLTADAMTRGPAIDFPSIVEAARARAWIASPEGHGALKSAFESTSRFAKLTGLKTAMAGRTLFVRFATATGDAMGMNMISKGTERALEVMQNEFPEMVVLALSGNYCTDKKPAAMNWIEGRGKSVVAEAVIPGKVVKSVLKTTVEALCNLNIKKNLVGSAMAGSIGGFNAHAANILTAIFLATGQDPAQNVVSSNCMTLMEPTNDGQDLLMTVSMPSIEVGTVGGGTVLGPQGAVLEMLGLRGAHPTRPGQNSQGLARVIAASVMAGELSLMSALAAGHLIRAHMVHNRSAPFTPGVSRPTTPGLERPVAGALAEVPGKGGMVHVLTPSASTASLPPYSQT</sequence>
<comment type="subcellular location">
    <subcellularLocation>
        <location evidence="1 9">Endoplasmic reticulum membrane</location>
        <topology evidence="1 9">Multi-pass membrane protein</topology>
    </subcellularLocation>
</comment>
<dbReference type="SUPFAM" id="SSF56542">
    <property type="entry name" value="Substrate-binding domain of HMG-CoA reductase"/>
    <property type="match status" value="1"/>
</dbReference>
<keyword evidence="13" id="KW-1185">Reference proteome</keyword>
<dbReference type="GO" id="GO:0006696">
    <property type="term" value="P:ergosterol biosynthetic process"/>
    <property type="evidence" value="ECO:0007669"/>
    <property type="project" value="TreeGrafter"/>
</dbReference>
<dbReference type="AlphaFoldDB" id="A0AAD7AAM5"/>
<dbReference type="InterPro" id="IPR004554">
    <property type="entry name" value="HMG_CoA_Rdtase_eu_arc"/>
</dbReference>
<dbReference type="Pfam" id="PF12349">
    <property type="entry name" value="Sterol-sensing"/>
    <property type="match status" value="1"/>
</dbReference>
<feature type="compositionally biased region" description="Basic residues" evidence="10">
    <location>
        <begin position="675"/>
        <end position="692"/>
    </location>
</feature>
<dbReference type="InterPro" id="IPR023074">
    <property type="entry name" value="HMG_CoA_Rdtase_cat_sf"/>
</dbReference>
<feature type="domain" description="SSD" evidence="11">
    <location>
        <begin position="185"/>
        <end position="361"/>
    </location>
</feature>
<evidence type="ECO:0000256" key="8">
    <source>
        <dbReference type="ARBA" id="ARBA00023136"/>
    </source>
</evidence>
<accession>A0AAD7AAM5</accession>
<dbReference type="EMBL" id="JARIHO010000011">
    <property type="protein sequence ID" value="KAJ7353437.1"/>
    <property type="molecule type" value="Genomic_DNA"/>
</dbReference>
<dbReference type="SUPFAM" id="SSF55035">
    <property type="entry name" value="NAD-binding domain of HMG-CoA reductase"/>
    <property type="match status" value="1"/>
</dbReference>
<dbReference type="InterPro" id="IPR002202">
    <property type="entry name" value="HMG_CoA_Rdtase"/>
</dbReference>
<feature type="transmembrane region" description="Helical" evidence="9">
    <location>
        <begin position="186"/>
        <end position="205"/>
    </location>
</feature>
<evidence type="ECO:0000256" key="1">
    <source>
        <dbReference type="ARBA" id="ARBA00004477"/>
    </source>
</evidence>
<evidence type="ECO:0000256" key="4">
    <source>
        <dbReference type="ARBA" id="ARBA00022824"/>
    </source>
</evidence>
<dbReference type="Proteomes" id="UP001218218">
    <property type="component" value="Unassembled WGS sequence"/>
</dbReference>
<comment type="pathway">
    <text evidence="9">Metabolic intermediate biosynthesis; (R)-mevalonate biosynthesis; (R)-mevalonate from acetyl-CoA: step 3/3.</text>
</comment>
<dbReference type="GO" id="GO:0015936">
    <property type="term" value="P:coenzyme A metabolic process"/>
    <property type="evidence" value="ECO:0007669"/>
    <property type="project" value="InterPro"/>
</dbReference>
<reference evidence="12" key="1">
    <citation type="submission" date="2023-03" db="EMBL/GenBank/DDBJ databases">
        <title>Massive genome expansion in bonnet fungi (Mycena s.s.) driven by repeated elements and novel gene families across ecological guilds.</title>
        <authorList>
            <consortium name="Lawrence Berkeley National Laboratory"/>
            <person name="Harder C.B."/>
            <person name="Miyauchi S."/>
            <person name="Viragh M."/>
            <person name="Kuo A."/>
            <person name="Thoen E."/>
            <person name="Andreopoulos B."/>
            <person name="Lu D."/>
            <person name="Skrede I."/>
            <person name="Drula E."/>
            <person name="Henrissat B."/>
            <person name="Morin E."/>
            <person name="Kohler A."/>
            <person name="Barry K."/>
            <person name="LaButti K."/>
            <person name="Morin E."/>
            <person name="Salamov A."/>
            <person name="Lipzen A."/>
            <person name="Mereny Z."/>
            <person name="Hegedus B."/>
            <person name="Baldrian P."/>
            <person name="Stursova M."/>
            <person name="Weitz H."/>
            <person name="Taylor A."/>
            <person name="Grigoriev I.V."/>
            <person name="Nagy L.G."/>
            <person name="Martin F."/>
            <person name="Kauserud H."/>
        </authorList>
    </citation>
    <scope>NUCLEOTIDE SEQUENCE</scope>
    <source>
        <strain evidence="12">CBHHK002</strain>
    </source>
</reference>
<comment type="caution">
    <text evidence="12">The sequence shown here is derived from an EMBL/GenBank/DDBJ whole genome shotgun (WGS) entry which is preliminary data.</text>
</comment>
<dbReference type="InterPro" id="IPR053958">
    <property type="entry name" value="HMGCR/SNAP/NPC1-like_SSD"/>
</dbReference>
<dbReference type="InterPro" id="IPR009023">
    <property type="entry name" value="HMG_CoA_Rdtase_NAD(P)-bd_sf"/>
</dbReference>
<feature type="compositionally biased region" description="Acidic residues" evidence="10">
    <location>
        <begin position="698"/>
        <end position="715"/>
    </location>
</feature>
<keyword evidence="8 9" id="KW-0472">Membrane</keyword>
<gene>
    <name evidence="12" type="ORF">DFH08DRAFT_934372</name>
</gene>
<dbReference type="FunFam" id="1.10.3270.10:FF:000001">
    <property type="entry name" value="3-hydroxy-3-methylglutaryl coenzyme A reductase"/>
    <property type="match status" value="1"/>
</dbReference>
<keyword evidence="4 9" id="KW-0256">Endoplasmic reticulum</keyword>
<dbReference type="PROSITE" id="PS00318">
    <property type="entry name" value="HMG_COA_REDUCTASE_2"/>
    <property type="match status" value="1"/>
</dbReference>
<dbReference type="PROSITE" id="PS50065">
    <property type="entry name" value="HMG_COA_REDUCTASE_4"/>
    <property type="match status" value="1"/>
</dbReference>
<proteinExistence type="inferred from homology"/>
<dbReference type="PRINTS" id="PR00071">
    <property type="entry name" value="HMGCOARDTASE"/>
</dbReference>
<dbReference type="Gene3D" id="1.10.3270.10">
    <property type="entry name" value="HMGR, N-terminal domain"/>
    <property type="match status" value="1"/>
</dbReference>
<feature type="region of interest" description="Disordered" evidence="10">
    <location>
        <begin position="645"/>
        <end position="722"/>
    </location>
</feature>
<evidence type="ECO:0000256" key="2">
    <source>
        <dbReference type="ARBA" id="ARBA00007661"/>
    </source>
</evidence>
<evidence type="ECO:0000313" key="13">
    <source>
        <dbReference type="Proteomes" id="UP001218218"/>
    </source>
</evidence>
<dbReference type="EC" id="1.1.1.34" evidence="9"/>
<dbReference type="NCBIfam" id="TIGR00533">
    <property type="entry name" value="HMG_CoA_R_NADP"/>
    <property type="match status" value="1"/>
</dbReference>
<evidence type="ECO:0000313" key="12">
    <source>
        <dbReference type="EMBL" id="KAJ7353437.1"/>
    </source>
</evidence>
<evidence type="ECO:0000256" key="9">
    <source>
        <dbReference type="RuleBase" id="RU361219"/>
    </source>
</evidence>